<keyword evidence="1" id="KW-0812">Transmembrane</keyword>
<organism evidence="2 3">
    <name type="scientific">Jaapia argillacea MUCL 33604</name>
    <dbReference type="NCBI Taxonomy" id="933084"/>
    <lineage>
        <taxon>Eukaryota</taxon>
        <taxon>Fungi</taxon>
        <taxon>Dikarya</taxon>
        <taxon>Basidiomycota</taxon>
        <taxon>Agaricomycotina</taxon>
        <taxon>Agaricomycetes</taxon>
        <taxon>Agaricomycetidae</taxon>
        <taxon>Jaapiales</taxon>
        <taxon>Jaapiaceae</taxon>
        <taxon>Jaapia</taxon>
    </lineage>
</organism>
<keyword evidence="1" id="KW-1133">Transmembrane helix</keyword>
<evidence type="ECO:0000313" key="3">
    <source>
        <dbReference type="Proteomes" id="UP000027265"/>
    </source>
</evidence>
<dbReference type="Proteomes" id="UP000027265">
    <property type="component" value="Unassembled WGS sequence"/>
</dbReference>
<feature type="transmembrane region" description="Helical" evidence="1">
    <location>
        <begin position="32"/>
        <end position="55"/>
    </location>
</feature>
<gene>
    <name evidence="2" type="ORF">JAAARDRAFT_502027</name>
</gene>
<proteinExistence type="predicted"/>
<evidence type="ECO:0000313" key="2">
    <source>
        <dbReference type="EMBL" id="KDQ51676.1"/>
    </source>
</evidence>
<name>A0A067PMX4_9AGAM</name>
<dbReference type="EMBL" id="KL197746">
    <property type="protein sequence ID" value="KDQ51676.1"/>
    <property type="molecule type" value="Genomic_DNA"/>
</dbReference>
<sequence length="68" mass="7503">MTKTPLMKILPTSPLPGCAATTDEMIVRCNGVFVGIIKLSCCTTLVLAMPSFPLLRRSYRRPSFSIRT</sequence>
<accession>A0A067PMX4</accession>
<dbReference type="InParanoid" id="A0A067PMX4"/>
<dbReference type="AlphaFoldDB" id="A0A067PMX4"/>
<keyword evidence="3" id="KW-1185">Reference proteome</keyword>
<protein>
    <submittedName>
        <fullName evidence="2">Uncharacterized protein</fullName>
    </submittedName>
</protein>
<keyword evidence="1" id="KW-0472">Membrane</keyword>
<evidence type="ECO:0000256" key="1">
    <source>
        <dbReference type="SAM" id="Phobius"/>
    </source>
</evidence>
<reference evidence="3" key="1">
    <citation type="journal article" date="2014" name="Proc. Natl. Acad. Sci. U.S.A.">
        <title>Extensive sampling of basidiomycete genomes demonstrates inadequacy of the white-rot/brown-rot paradigm for wood decay fungi.</title>
        <authorList>
            <person name="Riley R."/>
            <person name="Salamov A.A."/>
            <person name="Brown D.W."/>
            <person name="Nagy L.G."/>
            <person name="Floudas D."/>
            <person name="Held B.W."/>
            <person name="Levasseur A."/>
            <person name="Lombard V."/>
            <person name="Morin E."/>
            <person name="Otillar R."/>
            <person name="Lindquist E.A."/>
            <person name="Sun H."/>
            <person name="LaButti K.M."/>
            <person name="Schmutz J."/>
            <person name="Jabbour D."/>
            <person name="Luo H."/>
            <person name="Baker S.E."/>
            <person name="Pisabarro A.G."/>
            <person name="Walton J.D."/>
            <person name="Blanchette R.A."/>
            <person name="Henrissat B."/>
            <person name="Martin F."/>
            <person name="Cullen D."/>
            <person name="Hibbett D.S."/>
            <person name="Grigoriev I.V."/>
        </authorList>
    </citation>
    <scope>NUCLEOTIDE SEQUENCE [LARGE SCALE GENOMIC DNA]</scope>
    <source>
        <strain evidence="3">MUCL 33604</strain>
    </source>
</reference>
<dbReference type="HOGENOM" id="CLU_2794292_0_0_1"/>